<reference evidence="11" key="1">
    <citation type="submission" date="2018-02" db="EMBL/GenBank/DDBJ databases">
        <title>Glaesserella australis sp. nov., isolated from the lungs of pigs.</title>
        <authorList>
            <person name="Turni C."/>
            <person name="Christensen H."/>
        </authorList>
    </citation>
    <scope>NUCLEOTIDE SEQUENCE [LARGE SCALE GENOMIC DNA]</scope>
    <source>
        <strain evidence="11">HS4635</strain>
    </source>
</reference>
<dbReference type="GO" id="GO:0003824">
    <property type="term" value="F:catalytic activity"/>
    <property type="evidence" value="ECO:0007669"/>
    <property type="project" value="InterPro"/>
</dbReference>
<keyword evidence="4" id="KW-0479">Metal-binding</keyword>
<dbReference type="Gene3D" id="3.20.20.70">
    <property type="entry name" value="Aldolase class I"/>
    <property type="match status" value="1"/>
</dbReference>
<name>A0A328BY18_9PAST</name>
<feature type="domain" description="Radical SAM core" evidence="9">
    <location>
        <begin position="1"/>
        <end position="238"/>
    </location>
</feature>
<keyword evidence="5" id="KW-0408">Iron</keyword>
<evidence type="ECO:0000256" key="7">
    <source>
        <dbReference type="ARBA" id="ARBA00023118"/>
    </source>
</evidence>
<evidence type="ECO:0000256" key="8">
    <source>
        <dbReference type="ARBA" id="ARBA00039667"/>
    </source>
</evidence>
<dbReference type="GO" id="GO:0051539">
    <property type="term" value="F:4 iron, 4 sulfur cluster binding"/>
    <property type="evidence" value="ECO:0007669"/>
    <property type="project" value="UniProtKB-KW"/>
</dbReference>
<dbReference type="InterPro" id="IPR007197">
    <property type="entry name" value="rSAM"/>
</dbReference>
<keyword evidence="11" id="KW-1185">Reference proteome</keyword>
<evidence type="ECO:0000313" key="11">
    <source>
        <dbReference type="Proteomes" id="UP000248689"/>
    </source>
</evidence>
<dbReference type="Proteomes" id="UP000248689">
    <property type="component" value="Unassembled WGS sequence"/>
</dbReference>
<dbReference type="GO" id="GO:0051607">
    <property type="term" value="P:defense response to virus"/>
    <property type="evidence" value="ECO:0007669"/>
    <property type="project" value="UniProtKB-KW"/>
</dbReference>
<dbReference type="CDD" id="cd01335">
    <property type="entry name" value="Radical_SAM"/>
    <property type="match status" value="1"/>
</dbReference>
<dbReference type="EMBL" id="PTPX01000014">
    <property type="protein sequence ID" value="RAL18555.1"/>
    <property type="molecule type" value="Genomic_DNA"/>
</dbReference>
<dbReference type="InterPro" id="IPR051196">
    <property type="entry name" value="RSAD2/Viperin_antiviral"/>
</dbReference>
<dbReference type="InterPro" id="IPR013785">
    <property type="entry name" value="Aldolase_TIM"/>
</dbReference>
<sequence>MKELVVNWHITEVCNFKCQYCFAKWDKSCKRELFRDREKIYDLLDQVSLLLTQFSGFYKIRLNLVGGEIFLYPEDVKIISIEARKRGVSLSCITNGSLMNEYINKFIAKNFDMLGVSVDSINDITNIEIGRETKGKAIDLAKIVDGISDIRKINPNISIKINTVVNKLNYREYMGDFISSVLPDKWKVFKMLPIINSYLDIDDIQFNHFLISHQKFGDIISSENNDEMTQSYLMIDPLGRFFQNQPNELGYIYSQPILKVGIINALKEIHFDAEKFCKRYKT</sequence>
<dbReference type="RefSeq" id="WP_111750237.1">
    <property type="nucleotide sequence ID" value="NZ_PTPX01000014.1"/>
</dbReference>
<dbReference type="PROSITE" id="PS51918">
    <property type="entry name" value="RADICAL_SAM"/>
    <property type="match status" value="1"/>
</dbReference>
<evidence type="ECO:0000256" key="5">
    <source>
        <dbReference type="ARBA" id="ARBA00023004"/>
    </source>
</evidence>
<dbReference type="PANTHER" id="PTHR21339">
    <property type="entry name" value="RADICAL S-ADENOSYL METHIONINE DOMAIN-CONTAINING PROTEIN 2"/>
    <property type="match status" value="1"/>
</dbReference>
<comment type="caution">
    <text evidence="10">The sequence shown here is derived from an EMBL/GenBank/DDBJ whole genome shotgun (WGS) entry which is preliminary data.</text>
</comment>
<keyword evidence="2" id="KW-0004">4Fe-4S</keyword>
<dbReference type="SUPFAM" id="SSF102114">
    <property type="entry name" value="Radical SAM enzymes"/>
    <property type="match status" value="1"/>
</dbReference>
<dbReference type="SFLD" id="SFLDG01067">
    <property type="entry name" value="SPASM/twitch_domain_containing"/>
    <property type="match status" value="1"/>
</dbReference>
<dbReference type="OrthoDB" id="9792276at2"/>
<evidence type="ECO:0000256" key="6">
    <source>
        <dbReference type="ARBA" id="ARBA00023014"/>
    </source>
</evidence>
<comment type="cofactor">
    <cofactor evidence="1">
        <name>[4Fe-4S] cluster</name>
        <dbReference type="ChEBI" id="CHEBI:49883"/>
    </cofactor>
</comment>
<proteinExistence type="predicted"/>
<dbReference type="GO" id="GO:0046872">
    <property type="term" value="F:metal ion binding"/>
    <property type="evidence" value="ECO:0007669"/>
    <property type="project" value="UniProtKB-KW"/>
</dbReference>
<accession>A0A328BY18</accession>
<evidence type="ECO:0000256" key="2">
    <source>
        <dbReference type="ARBA" id="ARBA00022485"/>
    </source>
</evidence>
<dbReference type="Pfam" id="PF04055">
    <property type="entry name" value="Radical_SAM"/>
    <property type="match status" value="1"/>
</dbReference>
<dbReference type="SFLD" id="SFLDS00029">
    <property type="entry name" value="Radical_SAM"/>
    <property type="match status" value="2"/>
</dbReference>
<evidence type="ECO:0000256" key="4">
    <source>
        <dbReference type="ARBA" id="ARBA00022723"/>
    </source>
</evidence>
<evidence type="ECO:0000259" key="9">
    <source>
        <dbReference type="PROSITE" id="PS51918"/>
    </source>
</evidence>
<evidence type="ECO:0000256" key="3">
    <source>
        <dbReference type="ARBA" id="ARBA00022691"/>
    </source>
</evidence>
<protein>
    <recommendedName>
        <fullName evidence="8">S-adenosylmethionine-dependent nucleotide dehydratase</fullName>
    </recommendedName>
</protein>
<organism evidence="10 11">
    <name type="scientific">Glaesserella australis</name>
    <dbReference type="NCBI Taxonomy" id="2094024"/>
    <lineage>
        <taxon>Bacteria</taxon>
        <taxon>Pseudomonadati</taxon>
        <taxon>Pseudomonadota</taxon>
        <taxon>Gammaproteobacteria</taxon>
        <taxon>Pasteurellales</taxon>
        <taxon>Pasteurellaceae</taxon>
        <taxon>Glaesserella</taxon>
    </lineage>
</organism>
<keyword evidence="6" id="KW-0411">Iron-sulfur</keyword>
<keyword evidence="7" id="KW-0051">Antiviral defense</keyword>
<keyword evidence="3" id="KW-0949">S-adenosyl-L-methionine</keyword>
<dbReference type="PANTHER" id="PTHR21339:SF0">
    <property type="entry name" value="S-ADENOSYLMETHIONINE-DEPENDENT NUCLEOTIDE DEHYDRATASE RSAD2"/>
    <property type="match status" value="1"/>
</dbReference>
<dbReference type="AlphaFoldDB" id="A0A328BY18"/>
<dbReference type="NCBIfam" id="NF038283">
    <property type="entry name" value="viperin_w_prok"/>
    <property type="match status" value="1"/>
</dbReference>
<gene>
    <name evidence="10" type="ORF">C5N92_07535</name>
</gene>
<dbReference type="SFLD" id="SFLDG01088">
    <property type="entry name" value="antiviral_proteins"/>
    <property type="match status" value="1"/>
</dbReference>
<dbReference type="InterPro" id="IPR058240">
    <property type="entry name" value="rSAM_sf"/>
</dbReference>
<evidence type="ECO:0000313" key="10">
    <source>
        <dbReference type="EMBL" id="RAL18555.1"/>
    </source>
</evidence>
<evidence type="ECO:0000256" key="1">
    <source>
        <dbReference type="ARBA" id="ARBA00001966"/>
    </source>
</evidence>